<dbReference type="SUPFAM" id="SSF52540">
    <property type="entry name" value="P-loop containing nucleoside triphosphate hydrolases"/>
    <property type="match status" value="1"/>
</dbReference>
<feature type="compositionally biased region" description="Basic and acidic residues" evidence="1">
    <location>
        <begin position="185"/>
        <end position="199"/>
    </location>
</feature>
<protein>
    <recommendedName>
        <fullName evidence="3">Sulfotransferase domain-containing protein</fullName>
    </recommendedName>
</protein>
<evidence type="ECO:0000313" key="4">
    <source>
        <dbReference type="EMBL" id="KAK2158408.1"/>
    </source>
</evidence>
<dbReference type="InterPro" id="IPR000863">
    <property type="entry name" value="Sulfotransferase_dom"/>
</dbReference>
<feature type="compositionally biased region" description="Basic residues" evidence="1">
    <location>
        <begin position="231"/>
        <end position="240"/>
    </location>
</feature>
<dbReference type="EMBL" id="JAODUP010000171">
    <property type="protein sequence ID" value="KAK2158408.1"/>
    <property type="molecule type" value="Genomic_DNA"/>
</dbReference>
<name>A0AAD9N7L6_9ANNE</name>
<dbReference type="GO" id="GO:0019319">
    <property type="term" value="P:hexose biosynthetic process"/>
    <property type="evidence" value="ECO:0007669"/>
    <property type="project" value="TreeGrafter"/>
</dbReference>
<dbReference type="AlphaFoldDB" id="A0AAD9N7L6"/>
<dbReference type="InterPro" id="IPR052654">
    <property type="entry name" value="CS_Sulfotransferase"/>
</dbReference>
<dbReference type="PANTHER" id="PTHR15723:SF0">
    <property type="entry name" value="CARBOHYDRATE SULFOTRANSFERASE 15"/>
    <property type="match status" value="1"/>
</dbReference>
<dbReference type="Pfam" id="PF00685">
    <property type="entry name" value="Sulfotransfer_1"/>
    <property type="match status" value="1"/>
</dbReference>
<dbReference type="Proteomes" id="UP001208570">
    <property type="component" value="Unassembled WGS sequence"/>
</dbReference>
<feature type="domain" description="Sulfotransferase" evidence="3">
    <location>
        <begin position="378"/>
        <end position="638"/>
    </location>
</feature>
<proteinExistence type="predicted"/>
<organism evidence="4 5">
    <name type="scientific">Paralvinella palmiformis</name>
    <dbReference type="NCBI Taxonomy" id="53620"/>
    <lineage>
        <taxon>Eukaryota</taxon>
        <taxon>Metazoa</taxon>
        <taxon>Spiralia</taxon>
        <taxon>Lophotrochozoa</taxon>
        <taxon>Annelida</taxon>
        <taxon>Polychaeta</taxon>
        <taxon>Sedentaria</taxon>
        <taxon>Canalipalpata</taxon>
        <taxon>Terebellida</taxon>
        <taxon>Terebelliformia</taxon>
        <taxon>Alvinellidae</taxon>
        <taxon>Paralvinella</taxon>
    </lineage>
</organism>
<evidence type="ECO:0000313" key="5">
    <source>
        <dbReference type="Proteomes" id="UP001208570"/>
    </source>
</evidence>
<keyword evidence="2" id="KW-0812">Transmembrane</keyword>
<evidence type="ECO:0000256" key="1">
    <source>
        <dbReference type="SAM" id="MobiDB-lite"/>
    </source>
</evidence>
<keyword evidence="5" id="KW-1185">Reference proteome</keyword>
<feature type="region of interest" description="Disordered" evidence="1">
    <location>
        <begin position="81"/>
        <end position="122"/>
    </location>
</feature>
<evidence type="ECO:0000256" key="2">
    <source>
        <dbReference type="SAM" id="Phobius"/>
    </source>
</evidence>
<feature type="region of interest" description="Disordered" evidence="1">
    <location>
        <begin position="165"/>
        <end position="265"/>
    </location>
</feature>
<dbReference type="PANTHER" id="PTHR15723">
    <property type="entry name" value="CARBOHYDRATE SULFOTRANSFERASE 15"/>
    <property type="match status" value="1"/>
</dbReference>
<keyword evidence="2" id="KW-1133">Transmembrane helix</keyword>
<reference evidence="4" key="1">
    <citation type="journal article" date="2023" name="Mol. Biol. Evol.">
        <title>Third-Generation Sequencing Reveals the Adaptive Role of the Epigenome in Three Deep-Sea Polychaetes.</title>
        <authorList>
            <person name="Perez M."/>
            <person name="Aroh O."/>
            <person name="Sun Y."/>
            <person name="Lan Y."/>
            <person name="Juniper S.K."/>
            <person name="Young C.R."/>
            <person name="Angers B."/>
            <person name="Qian P.Y."/>
        </authorList>
    </citation>
    <scope>NUCLEOTIDE SEQUENCE</scope>
    <source>
        <strain evidence="4">P08H-3</strain>
    </source>
</reference>
<gene>
    <name evidence="4" type="ORF">LSH36_171g07011</name>
</gene>
<dbReference type="InterPro" id="IPR027417">
    <property type="entry name" value="P-loop_NTPase"/>
</dbReference>
<dbReference type="Gene3D" id="3.40.50.300">
    <property type="entry name" value="P-loop containing nucleotide triphosphate hydrolases"/>
    <property type="match status" value="1"/>
</dbReference>
<comment type="caution">
    <text evidence="4">The sequence shown here is derived from an EMBL/GenBank/DDBJ whole genome shotgun (WGS) entry which is preliminary data.</text>
</comment>
<accession>A0AAD9N7L6</accession>
<evidence type="ECO:0000259" key="3">
    <source>
        <dbReference type="Pfam" id="PF00685"/>
    </source>
</evidence>
<feature type="transmembrane region" description="Helical" evidence="2">
    <location>
        <begin position="52"/>
        <end position="74"/>
    </location>
</feature>
<dbReference type="GO" id="GO:0050659">
    <property type="term" value="F:N-acetylgalactosamine 4-sulfate 6-O-sulfotransferase activity"/>
    <property type="evidence" value="ECO:0007669"/>
    <property type="project" value="TreeGrafter"/>
</dbReference>
<sequence>MAKYRLVKGTTTKGENEADIHNRLSTRKNARISPSTEITTGTPRASANLLSILKLFVLVCVLSLLLTLALFYIVTHRPDIPTVNSTSQDGDKPPLPVEDKDDEANDGNRPYPGQLQSGKRHDKVESIILSKMMEIQGDHLMVPPESHQGRAPSVELQDTPFHRHKMEAKSDESKTSSRRPPNPGADEKLKEAILKELSPRTRMPPSRSEGGVKPPSAHTPVPRTRPTPAPPRHHIPKPSSHRIGGTPTPVPERKQPPGLPVVRHVSRDTKPPMWQEKATLPEIENFIFDTTPFVNFSMGVNEEQIENFQVILPSTIPNYRSPCWLEDVPRDYSYERSAYRCHVNFRRITSSYDFMESVLLHRQLLGRRWRIRCLPAFYLIGVIKSGTSDMYECLSKHPNILQPEIKEPEYWSRQRFEISPWVFKKDCLGDRKTVKFSEYLDIYDKSSEAIRLSMNKRLDGSLFSDVVFGDFSTHTFVQLVGWDKTLDSPRYISAHHIHQIAPQSKFIIMLRDPVERAYSRYKMRFTRRQNVQGTAAEFHLRMVREVKDAANCMKGNSKRSCVYKENFGREGYHTMLVHGLYVVYLNDWLSIIPRDQFYVVRFEDYIEDRLEYVEDIAYFLGVGSFPEYIRREIEKMPTPNPSANIGPMLNETRAMLREFYRPFNHELADVLHDTRYKWGY</sequence>
<keyword evidence="2" id="KW-0472">Membrane</keyword>